<dbReference type="KEGG" id="njp:NEJAP_1587"/>
<dbReference type="EMBL" id="AP014546">
    <property type="protein sequence ID" value="BBB29539.1"/>
    <property type="molecule type" value="Genomic_DNA"/>
</dbReference>
<evidence type="ECO:0000256" key="2">
    <source>
        <dbReference type="ARBA" id="ARBA00022723"/>
    </source>
</evidence>
<evidence type="ECO:0000256" key="4">
    <source>
        <dbReference type="ARBA" id="ARBA00023239"/>
    </source>
</evidence>
<dbReference type="Proteomes" id="UP000595332">
    <property type="component" value="Chromosome"/>
</dbReference>
<dbReference type="InterPro" id="IPR006913">
    <property type="entry name" value="CENP-V/GFA"/>
</dbReference>
<name>A0A7R6P963_9GAMM</name>
<evidence type="ECO:0000313" key="6">
    <source>
        <dbReference type="EMBL" id="BBB29539.1"/>
    </source>
</evidence>
<evidence type="ECO:0000256" key="1">
    <source>
        <dbReference type="ARBA" id="ARBA00005495"/>
    </source>
</evidence>
<dbReference type="InterPro" id="IPR011057">
    <property type="entry name" value="Mss4-like_sf"/>
</dbReference>
<evidence type="ECO:0000259" key="5">
    <source>
        <dbReference type="PROSITE" id="PS51891"/>
    </source>
</evidence>
<evidence type="ECO:0000313" key="7">
    <source>
        <dbReference type="Proteomes" id="UP000595332"/>
    </source>
</evidence>
<evidence type="ECO:0000256" key="3">
    <source>
        <dbReference type="ARBA" id="ARBA00022833"/>
    </source>
</evidence>
<keyword evidence="3" id="KW-0862">Zinc</keyword>
<dbReference type="PANTHER" id="PTHR33337:SF40">
    <property type="entry name" value="CENP-V_GFA DOMAIN-CONTAINING PROTEIN-RELATED"/>
    <property type="match status" value="1"/>
</dbReference>
<reference evidence="6 7" key="1">
    <citation type="journal article" date="2008" name="Int. J. Syst. Evol. Microbiol.">
        <title>Neptunomonas japonica sp. nov., an Osedax japonicus symbiont-like bacterium isolated from sediment adjacent to sperm whale carcasses off Kagoshima, Japan.</title>
        <authorList>
            <person name="Miyazaki M."/>
            <person name="Nogi Y."/>
            <person name="Fujiwara Y."/>
            <person name="Kawato M."/>
            <person name="Kubokawa K."/>
            <person name="Horikoshi K."/>
        </authorList>
    </citation>
    <scope>NUCLEOTIDE SEQUENCE [LARGE SCALE GENOMIC DNA]</scope>
    <source>
        <strain evidence="6 7">JAMM 1380</strain>
    </source>
</reference>
<comment type="similarity">
    <text evidence="1">Belongs to the Gfa family.</text>
</comment>
<feature type="domain" description="CENP-V/GFA" evidence="5">
    <location>
        <begin position="7"/>
        <end position="120"/>
    </location>
</feature>
<protein>
    <submittedName>
        <fullName evidence="6">Aldehyde-activating protein</fullName>
    </submittedName>
</protein>
<dbReference type="PROSITE" id="PS51891">
    <property type="entry name" value="CENP_V_GFA"/>
    <property type="match status" value="1"/>
</dbReference>
<dbReference type="GO" id="GO:0016846">
    <property type="term" value="F:carbon-sulfur lyase activity"/>
    <property type="evidence" value="ECO:0007669"/>
    <property type="project" value="InterPro"/>
</dbReference>
<keyword evidence="7" id="KW-1185">Reference proteome</keyword>
<dbReference type="Pfam" id="PF04828">
    <property type="entry name" value="GFA"/>
    <property type="match status" value="1"/>
</dbReference>
<dbReference type="Gene3D" id="3.90.1590.10">
    <property type="entry name" value="glutathione-dependent formaldehyde- activating enzyme (gfa)"/>
    <property type="match status" value="1"/>
</dbReference>
<dbReference type="RefSeq" id="WP_201350151.1">
    <property type="nucleotide sequence ID" value="NZ_AP014546.1"/>
</dbReference>
<organism evidence="6 7">
    <name type="scientific">Neptunomonas japonica JAMM 1380</name>
    <dbReference type="NCBI Taxonomy" id="1441457"/>
    <lineage>
        <taxon>Bacteria</taxon>
        <taxon>Pseudomonadati</taxon>
        <taxon>Pseudomonadota</taxon>
        <taxon>Gammaproteobacteria</taxon>
        <taxon>Oceanospirillales</taxon>
        <taxon>Oceanospirillaceae</taxon>
        <taxon>Neptunomonas</taxon>
    </lineage>
</organism>
<dbReference type="SUPFAM" id="SSF51316">
    <property type="entry name" value="Mss4-like"/>
    <property type="match status" value="1"/>
</dbReference>
<sequence length="139" mass="15256">MSEFNGVEGSCLCGGVHVQVVKVAEKIGACHCGMCRKWGGGPLLAVDCGTEVSFTGEENISTFSSSEWATRGFCKQCGTHLFYHLNANNQYIMPVGLLENTDELLFDHQIFIDKKPSYYSFSNKTADMTEAEVFAMYGA</sequence>
<proteinExistence type="inferred from homology"/>
<dbReference type="AlphaFoldDB" id="A0A7R6P963"/>
<dbReference type="GO" id="GO:0046872">
    <property type="term" value="F:metal ion binding"/>
    <property type="evidence" value="ECO:0007669"/>
    <property type="project" value="UniProtKB-KW"/>
</dbReference>
<dbReference type="PANTHER" id="PTHR33337">
    <property type="entry name" value="GFA DOMAIN-CONTAINING PROTEIN"/>
    <property type="match status" value="1"/>
</dbReference>
<gene>
    <name evidence="6" type="ORF">NEJAP_1587</name>
</gene>
<keyword evidence="2" id="KW-0479">Metal-binding</keyword>
<keyword evidence="4" id="KW-0456">Lyase</keyword>
<accession>A0A7R6P963</accession>